<evidence type="ECO:0000313" key="2">
    <source>
        <dbReference type="EMBL" id="KAK7688255.1"/>
    </source>
</evidence>
<feature type="signal peptide" evidence="1">
    <location>
        <begin position="1"/>
        <end position="23"/>
    </location>
</feature>
<dbReference type="Proteomes" id="UP001385951">
    <property type="component" value="Unassembled WGS sequence"/>
</dbReference>
<name>A0AAW0GGX6_9APHY</name>
<gene>
    <name evidence="2" type="ORF">QCA50_008625</name>
</gene>
<dbReference type="EMBL" id="JASBNA010000011">
    <property type="protein sequence ID" value="KAK7688255.1"/>
    <property type="molecule type" value="Genomic_DNA"/>
</dbReference>
<dbReference type="AlphaFoldDB" id="A0AAW0GGX6"/>
<comment type="caution">
    <text evidence="2">The sequence shown here is derived from an EMBL/GenBank/DDBJ whole genome shotgun (WGS) entry which is preliminary data.</text>
</comment>
<sequence length="84" mass="8440">MFATRVISIAVAAALLFVGQAQAANTIPRAALIATDAVAACNPPNNGDHKVGSSCKFFSGPSDSSPVISGTCIDQSGTLTCVRS</sequence>
<keyword evidence="1" id="KW-0732">Signal</keyword>
<evidence type="ECO:0000313" key="3">
    <source>
        <dbReference type="Proteomes" id="UP001385951"/>
    </source>
</evidence>
<organism evidence="2 3">
    <name type="scientific">Cerrena zonata</name>
    <dbReference type="NCBI Taxonomy" id="2478898"/>
    <lineage>
        <taxon>Eukaryota</taxon>
        <taxon>Fungi</taxon>
        <taxon>Dikarya</taxon>
        <taxon>Basidiomycota</taxon>
        <taxon>Agaricomycotina</taxon>
        <taxon>Agaricomycetes</taxon>
        <taxon>Polyporales</taxon>
        <taxon>Cerrenaceae</taxon>
        <taxon>Cerrena</taxon>
    </lineage>
</organism>
<protein>
    <submittedName>
        <fullName evidence="2">Uncharacterized protein</fullName>
    </submittedName>
</protein>
<evidence type="ECO:0000256" key="1">
    <source>
        <dbReference type="SAM" id="SignalP"/>
    </source>
</evidence>
<keyword evidence="3" id="KW-1185">Reference proteome</keyword>
<proteinExistence type="predicted"/>
<accession>A0AAW0GGX6</accession>
<reference evidence="2 3" key="1">
    <citation type="submission" date="2022-09" db="EMBL/GenBank/DDBJ databases">
        <authorList>
            <person name="Palmer J.M."/>
        </authorList>
    </citation>
    <scope>NUCLEOTIDE SEQUENCE [LARGE SCALE GENOMIC DNA]</scope>
    <source>
        <strain evidence="2 3">DSM 7382</strain>
    </source>
</reference>
<feature type="chain" id="PRO_5043452067" evidence="1">
    <location>
        <begin position="24"/>
        <end position="84"/>
    </location>
</feature>